<name>A0ABT9W4A7_9BACI</name>
<dbReference type="NCBIfam" id="NF047446">
    <property type="entry name" value="barrel_OmpL47"/>
    <property type="match status" value="7"/>
</dbReference>
<evidence type="ECO:0000313" key="4">
    <source>
        <dbReference type="EMBL" id="MDQ0167975.1"/>
    </source>
</evidence>
<dbReference type="InterPro" id="IPR022038">
    <property type="entry name" value="Ig-like_bact"/>
</dbReference>
<dbReference type="EMBL" id="JAUSTY010000022">
    <property type="protein sequence ID" value="MDQ0167975.1"/>
    <property type="molecule type" value="Genomic_DNA"/>
</dbReference>
<dbReference type="Pfam" id="PF12245">
    <property type="entry name" value="Big_3_2"/>
    <property type="match status" value="1"/>
</dbReference>
<feature type="compositionally biased region" description="Pro residues" evidence="2">
    <location>
        <begin position="1256"/>
        <end position="1273"/>
    </location>
</feature>
<dbReference type="InterPro" id="IPR058094">
    <property type="entry name" value="Ig-like_OmpL47-like"/>
</dbReference>
<sequence>MSWSTFNSTVPIAYHRQSEMLDGRAFVSGGGSYNFGSGYSFNIEPKLYNTLQHSWSNGAALPKIVYGNSQSVLLDGRIMIAGGSYDLYSANMPAYNDVYLYNPSTNSWSVGASMPSGAFEPAQSTLKDGRVLLTGGQDGFLLTRRALIYDPDTDGWETVRDVPYPDSDFDSLQRHSQITLPNGKVLVMSDRYFYLYDPDINTWTVTSQHTTRLTNTSLVETNGEIYVIGGYNRDTYENNRKVYKLSFDFEPPSAPTIHGAMENWVTENVQLTITPGVDHESGVAYTEYSLAGATTRDWTDYTDNEVITISNSGETTVWARTVDLSGNVSELASAVVRIDKLPPTAPVINGPSATWSSSNINVTLTGSQDFGGSGVSHMEVSFSGALALDWMTYTGQIMVPNEGITTIHARAVDRAGNVSEESSADIRIDKTAPTTPTVIPATTDWSRNDVQITITPGTDTLSGMNRTEYRLTGATGSAWTTYTAPLTISADGQTSIEARSIDNAGNTSLGASASVRIDRTAPTIPIVTHTATDWSNEDSVEVTIQGGTDTQSGVAYTEYSLSGATTLDWTIYPDSPITIENEGETTILARSVDLAGNMSSVVESVVRLDRTPPALPTISPADQEWRSEDIHVTIVAGNDSLSGIRDIEYQLSGAMTQDWAIYSSPIVISTEGQTTVSARVVDHAGNHSEIRTENFYLDKTAPEEPILIVGESDWTNANQVEVVATEGVDDRSGIDRMEYSLSGATVQDWTIYGEPIVILEEGETFIFARMVDRAGNTSEIAEASVKLDRTPPSPPQVVPATAEWVSVDSVAVSIIPGEDMGSGVALTEYRVTGATELDWDVYTGELSITEEGESLIEARSIDAVGNRSEVAQSFVRIKRTPPTIPFILQPLEDTYTNQTSVSVSGYAEPEVRIVATVNGSQADEVMSNHAGEWAITLDGLQDQSYTVSVRAIDQLGNESAESEERTFTVDTAAPEAPTILNPLDGAMIGQAQFEITGLAESSSLVTIYLNGTVTGDVYTNLQGEWSFTRSEPLADGIYTVQADSTDRAGNTSLLSAPLTWEIDTEPPWPPVILTPEEESQTTMQLPTISGIAESLATVHISINGNGAGTTQADEQGNWHFVPVSELDFGQYIVQAQAVDAVGHESEWSIERSFSVVSTNSGLRSLSIQGVPLNETVTESTYHYTAQVPFNIQIITIEVEPADQGATVALHRDGGAVSNPISLEFGEQTIEIIITAEDGVSVQVYTLAITRSVRPNPINPEYPVEPPWPSPPTQVEPNKPEDKEEESPKPPEKPDLLEIHCPAPASTQSQFADVKGHWAEQAITQVSNCGVVQGYGDGSFKPNAPVTRAQFIQMLMNALSLENSADLHKEDNGVFELNESIEERNTERNTERHTEEAGTSFVDDQNIPDWAKDAVTQAKSLGIVTGYEDGSFRPNRLVTRVEMLTMIAKAFGLESLSGNLLTDQFADATNIPSWALGYVAAASERGLVQGRDALHFVPQGNSTRAEAVVLLLRFLQK</sequence>
<dbReference type="Gene3D" id="2.120.10.80">
    <property type="entry name" value="Kelch-type beta propeller"/>
    <property type="match status" value="1"/>
</dbReference>
<dbReference type="InterPro" id="IPR015915">
    <property type="entry name" value="Kelch-typ_b-propeller"/>
</dbReference>
<dbReference type="SUPFAM" id="SSF117281">
    <property type="entry name" value="Kelch motif"/>
    <property type="match status" value="1"/>
</dbReference>
<organism evidence="4 5">
    <name type="scientific">Caldalkalibacillus horti</name>
    <dbReference type="NCBI Taxonomy" id="77523"/>
    <lineage>
        <taxon>Bacteria</taxon>
        <taxon>Bacillati</taxon>
        <taxon>Bacillota</taxon>
        <taxon>Bacilli</taxon>
        <taxon>Bacillales</taxon>
        <taxon>Bacillaceae</taxon>
        <taxon>Caldalkalibacillus</taxon>
    </lineage>
</organism>
<dbReference type="RefSeq" id="WP_343834595.1">
    <property type="nucleotide sequence ID" value="NZ_BAAADK010000017.1"/>
</dbReference>
<dbReference type="Gene3D" id="2.60.40.10">
    <property type="entry name" value="Immunoglobulins"/>
    <property type="match status" value="3"/>
</dbReference>
<feature type="domain" description="SLH" evidence="3">
    <location>
        <begin position="1305"/>
        <end position="1368"/>
    </location>
</feature>
<evidence type="ECO:0000256" key="2">
    <source>
        <dbReference type="SAM" id="MobiDB-lite"/>
    </source>
</evidence>
<dbReference type="PANTHER" id="PTHR43308">
    <property type="entry name" value="OUTER MEMBRANE PROTEIN ALPHA-RELATED"/>
    <property type="match status" value="1"/>
</dbReference>
<feature type="domain" description="SLH" evidence="3">
    <location>
        <begin position="1397"/>
        <end position="1460"/>
    </location>
</feature>
<dbReference type="PANTHER" id="PTHR43308:SF5">
    <property type="entry name" value="S-LAYER PROTEIN _ PEPTIDOGLYCAN ENDO-BETA-N-ACETYLGLUCOSAMINIDASE"/>
    <property type="match status" value="1"/>
</dbReference>
<evidence type="ECO:0000259" key="3">
    <source>
        <dbReference type="PROSITE" id="PS51272"/>
    </source>
</evidence>
<dbReference type="InterPro" id="IPR013783">
    <property type="entry name" value="Ig-like_fold"/>
</dbReference>
<dbReference type="InterPro" id="IPR044016">
    <property type="entry name" value="Big_13"/>
</dbReference>
<feature type="domain" description="SLH" evidence="3">
    <location>
        <begin position="1461"/>
        <end position="1516"/>
    </location>
</feature>
<dbReference type="InterPro" id="IPR006652">
    <property type="entry name" value="Kelch_1"/>
</dbReference>
<dbReference type="InterPro" id="IPR025883">
    <property type="entry name" value="Cadherin-like_domain"/>
</dbReference>
<evidence type="ECO:0000256" key="1">
    <source>
        <dbReference type="ARBA" id="ARBA00022729"/>
    </source>
</evidence>
<dbReference type="Pfam" id="PF19077">
    <property type="entry name" value="Big_13"/>
    <property type="match status" value="3"/>
</dbReference>
<dbReference type="Pfam" id="PF01344">
    <property type="entry name" value="Kelch_1"/>
    <property type="match status" value="1"/>
</dbReference>
<dbReference type="InterPro" id="IPR051465">
    <property type="entry name" value="Cell_Envelope_Struct_Comp"/>
</dbReference>
<gene>
    <name evidence="4" type="ORF">J2S11_003905</name>
</gene>
<dbReference type="InterPro" id="IPR001119">
    <property type="entry name" value="SLH_dom"/>
</dbReference>
<accession>A0ABT9W4A7</accession>
<proteinExistence type="predicted"/>
<keyword evidence="5" id="KW-1185">Reference proteome</keyword>
<keyword evidence="1" id="KW-0732">Signal</keyword>
<comment type="caution">
    <text evidence="4">The sequence shown here is derived from an EMBL/GenBank/DDBJ whole genome shotgun (WGS) entry which is preliminary data.</text>
</comment>
<dbReference type="PROSITE" id="PS51272">
    <property type="entry name" value="SLH"/>
    <property type="match status" value="3"/>
</dbReference>
<evidence type="ECO:0000313" key="5">
    <source>
        <dbReference type="Proteomes" id="UP001235840"/>
    </source>
</evidence>
<dbReference type="Pfam" id="PF12733">
    <property type="entry name" value="Cadherin-like"/>
    <property type="match status" value="1"/>
</dbReference>
<protein>
    <recommendedName>
        <fullName evidence="3">SLH domain-containing protein</fullName>
    </recommendedName>
</protein>
<dbReference type="Proteomes" id="UP001235840">
    <property type="component" value="Unassembled WGS sequence"/>
</dbReference>
<feature type="region of interest" description="Disordered" evidence="2">
    <location>
        <begin position="1254"/>
        <end position="1295"/>
    </location>
</feature>
<dbReference type="Pfam" id="PF00395">
    <property type="entry name" value="SLH"/>
    <property type="match status" value="3"/>
</dbReference>
<dbReference type="NCBIfam" id="NF033510">
    <property type="entry name" value="Ca_tandemer"/>
    <property type="match status" value="2"/>
</dbReference>
<feature type="compositionally biased region" description="Basic and acidic residues" evidence="2">
    <location>
        <begin position="1277"/>
        <end position="1295"/>
    </location>
</feature>
<reference evidence="4 5" key="1">
    <citation type="submission" date="2023-07" db="EMBL/GenBank/DDBJ databases">
        <title>Genomic Encyclopedia of Type Strains, Phase IV (KMG-IV): sequencing the most valuable type-strain genomes for metagenomic binning, comparative biology and taxonomic classification.</title>
        <authorList>
            <person name="Goeker M."/>
        </authorList>
    </citation>
    <scope>NUCLEOTIDE SEQUENCE [LARGE SCALE GENOMIC DNA]</scope>
    <source>
        <strain evidence="4 5">DSM 12751</strain>
    </source>
</reference>